<dbReference type="InterPro" id="IPR025716">
    <property type="entry name" value="Post-transcriptional_regulator"/>
</dbReference>
<dbReference type="Proteomes" id="UP000253314">
    <property type="component" value="Unassembled WGS sequence"/>
</dbReference>
<reference evidence="1 2" key="1">
    <citation type="submission" date="2018-07" db="EMBL/GenBank/DDBJ databases">
        <title>Lottiidibacillus patelloidae gen. nov., sp. nov., isolated from the intestinal tract of a marine limpet and the reclassification of B. taeanensis BH030017T, B. algicola KMM 3737T and B. hwajinpoensis SW-72T as genus Lottiidibacillus.</title>
        <authorList>
            <person name="Liu R."/>
            <person name="Huang Z."/>
        </authorList>
    </citation>
    <scope>NUCLEOTIDE SEQUENCE [LARGE SCALE GENOMIC DNA]</scope>
    <source>
        <strain evidence="1 2">BH030017</strain>
    </source>
</reference>
<sequence length="88" mass="10372">MEQLQEWKDAVYPALLSKAEEFHLLGYGRVTTNEVWNCVMAKLERKNEEYMLHQFINVILRMSVNEYMNWLTIKAYQAPGLFIGDQAT</sequence>
<evidence type="ECO:0000313" key="1">
    <source>
        <dbReference type="EMBL" id="RBW70640.1"/>
    </source>
</evidence>
<dbReference type="AlphaFoldDB" id="A0A366XW63"/>
<dbReference type="EMBL" id="QOCW01000004">
    <property type="protein sequence ID" value="RBW70640.1"/>
    <property type="molecule type" value="Genomic_DNA"/>
</dbReference>
<comment type="caution">
    <text evidence="1">The sequence shown here is derived from an EMBL/GenBank/DDBJ whole genome shotgun (WGS) entry which is preliminary data.</text>
</comment>
<dbReference type="Pfam" id="PF13797">
    <property type="entry name" value="Post_transc_reg"/>
    <property type="match status" value="1"/>
</dbReference>
<keyword evidence="2" id="KW-1185">Reference proteome</keyword>
<name>A0A366XW63_9BACI</name>
<accession>A0A366XW63</accession>
<protein>
    <submittedName>
        <fullName evidence="1">Uncharacterized protein</fullName>
    </submittedName>
</protein>
<dbReference type="OrthoDB" id="2990595at2"/>
<proteinExistence type="predicted"/>
<evidence type="ECO:0000313" key="2">
    <source>
        <dbReference type="Proteomes" id="UP000253314"/>
    </source>
</evidence>
<organism evidence="1 2">
    <name type="scientific">Bacillus taeanensis</name>
    <dbReference type="NCBI Taxonomy" id="273032"/>
    <lineage>
        <taxon>Bacteria</taxon>
        <taxon>Bacillati</taxon>
        <taxon>Bacillota</taxon>
        <taxon>Bacilli</taxon>
        <taxon>Bacillales</taxon>
        <taxon>Bacillaceae</taxon>
        <taxon>Bacillus</taxon>
    </lineage>
</organism>
<gene>
    <name evidence="1" type="ORF">DS031_05195</name>
</gene>